<sequence length="95" mass="10887">MRRAAYFFVDLNLSSVFGITLIFHWYIRLIHSIISVDVNQVAMVDDVETFPNTVAAIAATNTVYYVCNTLLFLPLVTPMVRLLDYEFFSTSNQDI</sequence>
<evidence type="ECO:0000256" key="1">
    <source>
        <dbReference type="SAM" id="Phobius"/>
    </source>
</evidence>
<proteinExistence type="predicted"/>
<keyword evidence="3" id="KW-1185">Reference proteome</keyword>
<feature type="transmembrane region" description="Helical" evidence="1">
    <location>
        <begin position="7"/>
        <end position="27"/>
    </location>
</feature>
<evidence type="ECO:0000313" key="3">
    <source>
        <dbReference type="Proteomes" id="UP000321353"/>
    </source>
</evidence>
<dbReference type="EMBL" id="CP036264">
    <property type="protein sequence ID" value="QEF97770.1"/>
    <property type="molecule type" value="Genomic_DNA"/>
</dbReference>
<reference evidence="2 3" key="1">
    <citation type="submission" date="2019-02" db="EMBL/GenBank/DDBJ databases">
        <title>Planctomycetal bacteria perform biofilm scaping via a novel small molecule.</title>
        <authorList>
            <person name="Jeske O."/>
            <person name="Boedeker C."/>
            <person name="Wiegand S."/>
            <person name="Breitling P."/>
            <person name="Kallscheuer N."/>
            <person name="Jogler M."/>
            <person name="Rohde M."/>
            <person name="Petersen J."/>
            <person name="Medema M.H."/>
            <person name="Surup F."/>
            <person name="Jogler C."/>
        </authorList>
    </citation>
    <scope>NUCLEOTIDE SEQUENCE [LARGE SCALE GENOMIC DNA]</scope>
    <source>
        <strain evidence="2 3">Mal15</strain>
    </source>
</reference>
<evidence type="ECO:0000313" key="2">
    <source>
        <dbReference type="EMBL" id="QEF97770.1"/>
    </source>
</evidence>
<accession>A0A5B9MCV3</accession>
<dbReference type="AlphaFoldDB" id="A0A5B9MCV3"/>
<organism evidence="2 3">
    <name type="scientific">Stieleria maiorica</name>
    <dbReference type="NCBI Taxonomy" id="2795974"/>
    <lineage>
        <taxon>Bacteria</taxon>
        <taxon>Pseudomonadati</taxon>
        <taxon>Planctomycetota</taxon>
        <taxon>Planctomycetia</taxon>
        <taxon>Pirellulales</taxon>
        <taxon>Pirellulaceae</taxon>
        <taxon>Stieleria</taxon>
    </lineage>
</organism>
<keyword evidence="1" id="KW-0472">Membrane</keyword>
<dbReference type="Proteomes" id="UP000321353">
    <property type="component" value="Chromosome"/>
</dbReference>
<keyword evidence="1" id="KW-1133">Transmembrane helix</keyword>
<dbReference type="KEGG" id="smam:Mal15_18140"/>
<protein>
    <submittedName>
        <fullName evidence="2">Uncharacterized protein</fullName>
    </submittedName>
</protein>
<keyword evidence="1" id="KW-0812">Transmembrane</keyword>
<name>A0A5B9MCV3_9BACT</name>
<gene>
    <name evidence="2" type="ORF">Mal15_18140</name>
</gene>